<gene>
    <name evidence="2" type="ORF">JI435_120890</name>
</gene>
<organism evidence="2 3">
    <name type="scientific">Phaeosphaeria nodorum (strain SN15 / ATCC MYA-4574 / FGSC 10173)</name>
    <name type="common">Glume blotch fungus</name>
    <name type="synonym">Parastagonospora nodorum</name>
    <dbReference type="NCBI Taxonomy" id="321614"/>
    <lineage>
        <taxon>Eukaryota</taxon>
        <taxon>Fungi</taxon>
        <taxon>Dikarya</taxon>
        <taxon>Ascomycota</taxon>
        <taxon>Pezizomycotina</taxon>
        <taxon>Dothideomycetes</taxon>
        <taxon>Pleosporomycetidae</taxon>
        <taxon>Pleosporales</taxon>
        <taxon>Pleosporineae</taxon>
        <taxon>Phaeosphaeriaceae</taxon>
        <taxon>Parastagonospora</taxon>
    </lineage>
</organism>
<evidence type="ECO:0000313" key="3">
    <source>
        <dbReference type="Proteomes" id="UP000663193"/>
    </source>
</evidence>
<evidence type="ECO:0000256" key="1">
    <source>
        <dbReference type="SAM" id="MobiDB-lite"/>
    </source>
</evidence>
<dbReference type="AlphaFoldDB" id="A0A7U2FA05"/>
<feature type="compositionally biased region" description="Polar residues" evidence="1">
    <location>
        <begin position="35"/>
        <end position="47"/>
    </location>
</feature>
<feature type="non-terminal residue" evidence="2">
    <location>
        <position position="1"/>
    </location>
</feature>
<protein>
    <submittedName>
        <fullName evidence="2">Uncharacterized protein</fullName>
    </submittedName>
</protein>
<evidence type="ECO:0000313" key="2">
    <source>
        <dbReference type="EMBL" id="QRD01424.1"/>
    </source>
</evidence>
<proteinExistence type="predicted"/>
<keyword evidence="3" id="KW-1185">Reference proteome</keyword>
<feature type="non-terminal residue" evidence="2">
    <location>
        <position position="112"/>
    </location>
</feature>
<feature type="region of interest" description="Disordered" evidence="1">
    <location>
        <begin position="35"/>
        <end position="59"/>
    </location>
</feature>
<reference evidence="3" key="1">
    <citation type="journal article" date="2021" name="BMC Genomics">
        <title>Chromosome-level genome assembly and manually-curated proteome of model necrotroph Parastagonospora nodorum Sn15 reveals a genome-wide trove of candidate effector homologs, and redundancy of virulence-related functions within an accessory chromosome.</title>
        <authorList>
            <person name="Bertazzoni S."/>
            <person name="Jones D.A.B."/>
            <person name="Phan H.T."/>
            <person name="Tan K.-C."/>
            <person name="Hane J.K."/>
        </authorList>
    </citation>
    <scope>NUCLEOTIDE SEQUENCE [LARGE SCALE GENOMIC DNA]</scope>
    <source>
        <strain evidence="3">SN15 / ATCC MYA-4574 / FGSC 10173)</strain>
    </source>
</reference>
<dbReference type="VEuPathDB" id="FungiDB:JI435_120890"/>
<accession>A0A7U2FA05</accession>
<dbReference type="EMBL" id="CP069034">
    <property type="protein sequence ID" value="QRD01424.1"/>
    <property type="molecule type" value="Genomic_DNA"/>
</dbReference>
<name>A0A7U2FA05_PHANO</name>
<sequence>SFLYATVHVKLDHGALVRAVRGLGCIKAHSQPGLQSCRTQSLPQDQQAARHGSQEWRRQNRSLFTRPLQRRIEDAAPRAYLAKAPAEMIVMTTVNSTPPRRTTTHRIVQPDS</sequence>
<dbReference type="Proteomes" id="UP000663193">
    <property type="component" value="Chromosome 12"/>
</dbReference>